<reference evidence="3 4" key="1">
    <citation type="submission" date="2019-12" db="EMBL/GenBank/DDBJ databases">
        <title>Hymenobacter sp. HMF4947 Genome sequencing and assembly.</title>
        <authorList>
            <person name="Kang H."/>
            <person name="Cha I."/>
            <person name="Kim H."/>
            <person name="Joh K."/>
        </authorList>
    </citation>
    <scope>NUCLEOTIDE SEQUENCE [LARGE SCALE GENOMIC DNA]</scope>
    <source>
        <strain evidence="3 4">HMF4947</strain>
    </source>
</reference>
<keyword evidence="4" id="KW-1185">Reference proteome</keyword>
<feature type="region of interest" description="Disordered" evidence="2">
    <location>
        <begin position="408"/>
        <end position="505"/>
    </location>
</feature>
<feature type="coiled-coil region" evidence="1">
    <location>
        <begin position="247"/>
        <end position="323"/>
    </location>
</feature>
<sequence length="505" mass="53845">MLVSLLPVPFADAARQRQYEAVQAALYADSGALTTVLLGNLAAFTSIEADALIVQPAGLALVVLTPHHGHLTIPTLAYGTWQLDGRPLPGRDGADNPFAHYRQQQPAALAWLGEQLSLTPAALPPCAGLALFEAPLTFGPAVEAQLHQHAAAHDFQLVATAEQLPARLHQLASAAENVLSEQYLLTWADQLTAELAENDLSSEPADDFDEAPQNFLEQKLRQLWRWLGAEDIPADPPYGGQPLPPTYLRDQQEQARLQQLRQELQAELHQQRREAAAREAAREQDLALLRQQLAQAGQSAAERQAEQQAKAALEESLRTTRAELAARNHELDTRIRQLGQLIGQLQPAAGPLAPTPSLPMQAPPAAPAAGRNPAIRRLRQAERWGLVAVALVGAGAGVWGLVRVVHPPTPRPVTTAQHRLKNDPEPTETADEPAEELDTVGAAAAGRADTSTAQPTEATTSLPETKVDNPPLLKQPPADSLAAAPTPAPAASVPDSAAPAPSPTP</sequence>
<evidence type="ECO:0008006" key="5">
    <source>
        <dbReference type="Google" id="ProtNLM"/>
    </source>
</evidence>
<feature type="compositionally biased region" description="Acidic residues" evidence="2">
    <location>
        <begin position="425"/>
        <end position="438"/>
    </location>
</feature>
<dbReference type="EMBL" id="WQKZ01000001">
    <property type="protein sequence ID" value="MVN75503.1"/>
    <property type="molecule type" value="Genomic_DNA"/>
</dbReference>
<evidence type="ECO:0000256" key="2">
    <source>
        <dbReference type="SAM" id="MobiDB-lite"/>
    </source>
</evidence>
<name>A0A7K1TAT6_9BACT</name>
<keyword evidence="1" id="KW-0175">Coiled coil</keyword>
<feature type="compositionally biased region" description="Low complexity" evidence="2">
    <location>
        <begin position="439"/>
        <end position="448"/>
    </location>
</feature>
<feature type="compositionally biased region" description="Low complexity" evidence="2">
    <location>
        <begin position="476"/>
        <end position="499"/>
    </location>
</feature>
<evidence type="ECO:0000313" key="3">
    <source>
        <dbReference type="EMBL" id="MVN75503.1"/>
    </source>
</evidence>
<dbReference type="Proteomes" id="UP000441336">
    <property type="component" value="Unassembled WGS sequence"/>
</dbReference>
<comment type="caution">
    <text evidence="3">The sequence shown here is derived from an EMBL/GenBank/DDBJ whole genome shotgun (WGS) entry which is preliminary data.</text>
</comment>
<dbReference type="AlphaFoldDB" id="A0A7K1TAT6"/>
<accession>A0A7K1TAT6</accession>
<protein>
    <recommendedName>
        <fullName evidence="5">NERD domain-containing protein</fullName>
    </recommendedName>
</protein>
<feature type="compositionally biased region" description="Polar residues" evidence="2">
    <location>
        <begin position="449"/>
        <end position="463"/>
    </location>
</feature>
<organism evidence="3 4">
    <name type="scientific">Hymenobacter ginkgonis</name>
    <dbReference type="NCBI Taxonomy" id="2682976"/>
    <lineage>
        <taxon>Bacteria</taxon>
        <taxon>Pseudomonadati</taxon>
        <taxon>Bacteroidota</taxon>
        <taxon>Cytophagia</taxon>
        <taxon>Cytophagales</taxon>
        <taxon>Hymenobacteraceae</taxon>
        <taxon>Hymenobacter</taxon>
    </lineage>
</organism>
<proteinExistence type="predicted"/>
<evidence type="ECO:0000256" key="1">
    <source>
        <dbReference type="SAM" id="Coils"/>
    </source>
</evidence>
<gene>
    <name evidence="3" type="ORF">GO988_04115</name>
</gene>
<dbReference type="RefSeq" id="WP_157562236.1">
    <property type="nucleotide sequence ID" value="NZ_WQKZ01000001.1"/>
</dbReference>
<evidence type="ECO:0000313" key="4">
    <source>
        <dbReference type="Proteomes" id="UP000441336"/>
    </source>
</evidence>